<dbReference type="InterPro" id="IPR039422">
    <property type="entry name" value="MarR/SlyA-like"/>
</dbReference>
<dbReference type="PROSITE" id="PS50995">
    <property type="entry name" value="HTH_MARR_2"/>
    <property type="match status" value="1"/>
</dbReference>
<feature type="domain" description="HTH marR-type" evidence="2">
    <location>
        <begin position="6"/>
        <end position="137"/>
    </location>
</feature>
<evidence type="ECO:0000259" key="2">
    <source>
        <dbReference type="PROSITE" id="PS50995"/>
    </source>
</evidence>
<proteinExistence type="predicted"/>
<dbReference type="Pfam" id="PF01047">
    <property type="entry name" value="MarR"/>
    <property type="match status" value="1"/>
</dbReference>
<feature type="compositionally biased region" description="Low complexity" evidence="1">
    <location>
        <begin position="141"/>
        <end position="160"/>
    </location>
</feature>
<sequence length="213" mass="22170">MTTTTAVELLDEVRTLQRALRTLLRTAPEGRTGSAAEVVLGVLAETGEVRPGSLACRLGISPSVLSRQLAELEEVQLVERRPDPDDGRAHLVHVSPAGADVVAEAAGRRAERLRELLADWSDDEARAALATVAKLRGSLTPASGASTAAAPHGSAAAASPADPPEGEVRPLTHDHRHQPAAAGRRRPVSTPQHETSSASGGPAAVRARQEVDA</sequence>
<dbReference type="PRINTS" id="PR00598">
    <property type="entry name" value="HTHMARR"/>
</dbReference>
<dbReference type="PANTHER" id="PTHR33164:SF57">
    <property type="entry name" value="MARR-FAMILY TRANSCRIPTIONAL REGULATOR"/>
    <property type="match status" value="1"/>
</dbReference>
<reference evidence="3 4" key="1">
    <citation type="journal article" date="2017" name="Int. J. Syst. Evol. Microbiol.">
        <title>Pseudokineococcus basanitobsidens sp. nov., isolated from volcanic rock.</title>
        <authorList>
            <person name="Lee D.W."/>
            <person name="Park M.Y."/>
            <person name="Kim J.J."/>
            <person name="Kim B.S."/>
        </authorList>
    </citation>
    <scope>NUCLEOTIDE SEQUENCE [LARGE SCALE GENOMIC DNA]</scope>
    <source>
        <strain evidence="3 4">DSM 103726</strain>
    </source>
</reference>
<dbReference type="Proteomes" id="UP001387100">
    <property type="component" value="Unassembled WGS sequence"/>
</dbReference>
<gene>
    <name evidence="3" type="ORF">WDZ17_15280</name>
</gene>
<dbReference type="PANTHER" id="PTHR33164">
    <property type="entry name" value="TRANSCRIPTIONAL REGULATOR, MARR FAMILY"/>
    <property type="match status" value="1"/>
</dbReference>
<evidence type="ECO:0000313" key="4">
    <source>
        <dbReference type="Proteomes" id="UP001387100"/>
    </source>
</evidence>
<dbReference type="SMART" id="SM00347">
    <property type="entry name" value="HTH_MARR"/>
    <property type="match status" value="1"/>
</dbReference>
<keyword evidence="4" id="KW-1185">Reference proteome</keyword>
<organism evidence="3 4">
    <name type="scientific">Pseudokineococcus basanitobsidens</name>
    <dbReference type="NCBI Taxonomy" id="1926649"/>
    <lineage>
        <taxon>Bacteria</taxon>
        <taxon>Bacillati</taxon>
        <taxon>Actinomycetota</taxon>
        <taxon>Actinomycetes</taxon>
        <taxon>Kineosporiales</taxon>
        <taxon>Kineosporiaceae</taxon>
        <taxon>Pseudokineococcus</taxon>
    </lineage>
</organism>
<dbReference type="EMBL" id="JBBIAA010000029">
    <property type="protein sequence ID" value="MEJ5946660.1"/>
    <property type="molecule type" value="Genomic_DNA"/>
</dbReference>
<dbReference type="Gene3D" id="1.10.10.10">
    <property type="entry name" value="Winged helix-like DNA-binding domain superfamily/Winged helix DNA-binding domain"/>
    <property type="match status" value="1"/>
</dbReference>
<feature type="compositionally biased region" description="Basic residues" evidence="1">
    <location>
        <begin position="174"/>
        <end position="187"/>
    </location>
</feature>
<accession>A0ABU8RNH8</accession>
<dbReference type="RefSeq" id="WP_339576042.1">
    <property type="nucleotide sequence ID" value="NZ_JBBIAA010000029.1"/>
</dbReference>
<comment type="caution">
    <text evidence="3">The sequence shown here is derived from an EMBL/GenBank/DDBJ whole genome shotgun (WGS) entry which is preliminary data.</text>
</comment>
<protein>
    <submittedName>
        <fullName evidence="3">MarR family transcriptional regulator</fullName>
    </submittedName>
</protein>
<name>A0ABU8RNH8_9ACTN</name>
<dbReference type="SUPFAM" id="SSF46785">
    <property type="entry name" value="Winged helix' DNA-binding domain"/>
    <property type="match status" value="1"/>
</dbReference>
<feature type="region of interest" description="Disordered" evidence="1">
    <location>
        <begin position="141"/>
        <end position="213"/>
    </location>
</feature>
<dbReference type="InterPro" id="IPR036388">
    <property type="entry name" value="WH-like_DNA-bd_sf"/>
</dbReference>
<evidence type="ECO:0000256" key="1">
    <source>
        <dbReference type="SAM" id="MobiDB-lite"/>
    </source>
</evidence>
<evidence type="ECO:0000313" key="3">
    <source>
        <dbReference type="EMBL" id="MEJ5946660.1"/>
    </source>
</evidence>
<dbReference type="InterPro" id="IPR036390">
    <property type="entry name" value="WH_DNA-bd_sf"/>
</dbReference>
<feature type="compositionally biased region" description="Polar residues" evidence="1">
    <location>
        <begin position="189"/>
        <end position="199"/>
    </location>
</feature>
<dbReference type="InterPro" id="IPR000835">
    <property type="entry name" value="HTH_MarR-typ"/>
</dbReference>